<dbReference type="OrthoDB" id="1226703at2759"/>
<evidence type="ECO:0000313" key="1">
    <source>
        <dbReference type="EMBL" id="KAG5610000.1"/>
    </source>
</evidence>
<evidence type="ECO:0000313" key="2">
    <source>
        <dbReference type="Proteomes" id="UP000824120"/>
    </source>
</evidence>
<accession>A0A9J5ZDT4</accession>
<comment type="caution">
    <text evidence="1">The sequence shown here is derived from an EMBL/GenBank/DDBJ whole genome shotgun (WGS) entry which is preliminary data.</text>
</comment>
<proteinExistence type="predicted"/>
<reference evidence="1 2" key="1">
    <citation type="submission" date="2020-09" db="EMBL/GenBank/DDBJ databases">
        <title>De no assembly of potato wild relative species, Solanum commersonii.</title>
        <authorList>
            <person name="Cho K."/>
        </authorList>
    </citation>
    <scope>NUCLEOTIDE SEQUENCE [LARGE SCALE GENOMIC DNA]</scope>
    <source>
        <strain evidence="1">LZ3.2</strain>
        <tissue evidence="1">Leaf</tissue>
    </source>
</reference>
<dbReference type="Proteomes" id="UP000824120">
    <property type="component" value="Chromosome 4"/>
</dbReference>
<name>A0A9J5ZDT4_SOLCO</name>
<keyword evidence="2" id="KW-1185">Reference proteome</keyword>
<dbReference type="AlphaFoldDB" id="A0A9J5ZDT4"/>
<dbReference type="EMBL" id="JACXVP010000004">
    <property type="protein sequence ID" value="KAG5610000.1"/>
    <property type="molecule type" value="Genomic_DNA"/>
</dbReference>
<gene>
    <name evidence="1" type="ORF">H5410_021281</name>
</gene>
<sequence>MQTRVASKLITEQHHDEKNKFSIPIHGEDFVKKSIGKKWRDYKCDLKAMYVTKYKTKDALIKKKRPSHIPRD</sequence>
<protein>
    <submittedName>
        <fullName evidence="1">Uncharacterized protein</fullName>
    </submittedName>
</protein>
<organism evidence="1 2">
    <name type="scientific">Solanum commersonii</name>
    <name type="common">Commerson's wild potato</name>
    <name type="synonym">Commerson's nightshade</name>
    <dbReference type="NCBI Taxonomy" id="4109"/>
    <lineage>
        <taxon>Eukaryota</taxon>
        <taxon>Viridiplantae</taxon>
        <taxon>Streptophyta</taxon>
        <taxon>Embryophyta</taxon>
        <taxon>Tracheophyta</taxon>
        <taxon>Spermatophyta</taxon>
        <taxon>Magnoliopsida</taxon>
        <taxon>eudicotyledons</taxon>
        <taxon>Gunneridae</taxon>
        <taxon>Pentapetalae</taxon>
        <taxon>asterids</taxon>
        <taxon>lamiids</taxon>
        <taxon>Solanales</taxon>
        <taxon>Solanaceae</taxon>
        <taxon>Solanoideae</taxon>
        <taxon>Solaneae</taxon>
        <taxon>Solanum</taxon>
    </lineage>
</organism>